<dbReference type="PIRSF" id="PIRSF000171">
    <property type="entry name" value="SDHA_APRA_LASPO"/>
    <property type="match status" value="1"/>
</dbReference>
<comment type="caution">
    <text evidence="15">The sequence shown here is derived from an EMBL/GenBank/DDBJ whole genome shotgun (WGS) entry which is preliminary data.</text>
</comment>
<accession>A0ABS7UN46</accession>
<dbReference type="EC" id="1.4.3.16" evidence="4 11"/>
<dbReference type="InterPro" id="IPR005288">
    <property type="entry name" value="NadB"/>
</dbReference>
<dbReference type="InterPro" id="IPR027477">
    <property type="entry name" value="Succ_DH/fumarate_Rdtase_cat_sf"/>
</dbReference>
<dbReference type="PANTHER" id="PTHR42716">
    <property type="entry name" value="L-ASPARTATE OXIDASE"/>
    <property type="match status" value="1"/>
</dbReference>
<proteinExistence type="inferred from homology"/>
<evidence type="ECO:0000256" key="2">
    <source>
        <dbReference type="ARBA" id="ARBA00004950"/>
    </source>
</evidence>
<keyword evidence="7 12" id="KW-0662">Pyridine nucleotide biosynthesis</keyword>
<keyword evidence="16" id="KW-1185">Reference proteome</keyword>
<comment type="cofactor">
    <cofactor evidence="1 12">
        <name>FAD</name>
        <dbReference type="ChEBI" id="CHEBI:57692"/>
    </cofactor>
</comment>
<dbReference type="PRINTS" id="PR00368">
    <property type="entry name" value="FADPNR"/>
</dbReference>
<evidence type="ECO:0000256" key="7">
    <source>
        <dbReference type="ARBA" id="ARBA00022642"/>
    </source>
</evidence>
<evidence type="ECO:0000256" key="9">
    <source>
        <dbReference type="ARBA" id="ARBA00023002"/>
    </source>
</evidence>
<evidence type="ECO:0000256" key="4">
    <source>
        <dbReference type="ARBA" id="ARBA00012173"/>
    </source>
</evidence>
<organism evidence="15 16">
    <name type="scientific">Metabacillus rhizolycopersici</name>
    <dbReference type="NCBI Taxonomy" id="2875709"/>
    <lineage>
        <taxon>Bacteria</taxon>
        <taxon>Bacillati</taxon>
        <taxon>Bacillota</taxon>
        <taxon>Bacilli</taxon>
        <taxon>Bacillales</taxon>
        <taxon>Bacillaceae</taxon>
        <taxon>Metabacillus</taxon>
    </lineage>
</organism>
<protein>
    <recommendedName>
        <fullName evidence="5 11">L-aspartate oxidase</fullName>
        <ecNumber evidence="4 11">1.4.3.16</ecNumber>
    </recommendedName>
</protein>
<comment type="catalytic activity">
    <reaction evidence="10">
        <text>L-aspartate + O2 = iminosuccinate + H2O2</text>
        <dbReference type="Rhea" id="RHEA:25876"/>
        <dbReference type="ChEBI" id="CHEBI:15379"/>
        <dbReference type="ChEBI" id="CHEBI:16240"/>
        <dbReference type="ChEBI" id="CHEBI:29991"/>
        <dbReference type="ChEBI" id="CHEBI:77875"/>
        <dbReference type="EC" id="1.4.3.16"/>
    </reaction>
    <physiologicalReaction direction="left-to-right" evidence="10">
        <dbReference type="Rhea" id="RHEA:25877"/>
    </physiologicalReaction>
</comment>
<dbReference type="Pfam" id="PF00890">
    <property type="entry name" value="FAD_binding_2"/>
    <property type="match status" value="1"/>
</dbReference>
<dbReference type="SUPFAM" id="SSF51905">
    <property type="entry name" value="FAD/NAD(P)-binding domain"/>
    <property type="match status" value="1"/>
</dbReference>
<dbReference type="InterPro" id="IPR036188">
    <property type="entry name" value="FAD/NAD-bd_sf"/>
</dbReference>
<evidence type="ECO:0000256" key="10">
    <source>
        <dbReference type="ARBA" id="ARBA00048305"/>
    </source>
</evidence>
<dbReference type="Gene3D" id="1.20.58.100">
    <property type="entry name" value="Fumarate reductase/succinate dehydrogenase flavoprotein-like, C-terminal domain"/>
    <property type="match status" value="1"/>
</dbReference>
<keyword evidence="8 12" id="KW-0274">FAD</keyword>
<feature type="domain" description="FAD-dependent oxidoreductase 2 FAD-binding" evidence="13">
    <location>
        <begin position="5"/>
        <end position="369"/>
    </location>
</feature>
<evidence type="ECO:0000313" key="16">
    <source>
        <dbReference type="Proteomes" id="UP001165287"/>
    </source>
</evidence>
<sequence length="517" mass="57504">MPQTDVIIIGSGIAALSAAYHLRHKQVTVITKSSWSKSNSMLAQGGIAVAIEKRDSWKNHFEDTLVAGCFHNHAENVEHLVQAGPSEISEWCQRGMTFDCDKDGQFLLGKEGAHRRNRIIHAGGDATGKAVTHFLYQATKSSVTMIENEMVTDLIVEDGDCFGVYTKNEEGKIRRYLASKTIIASGGCGAVYGHTSNADVITGDGIAMAYRAGAEITDMEFIQFHPTMLHIQGRSVGLISEAVRGEGARLINQKNEPFMKNRHHQGDLAPRDVVSRGIFDEMKKGNKVFLDISMIANFSTRFPTISNMCKQYGIDLKAGLIPVAPGMHFLMGGIRTDDKGETNITNLFAIGEAACTGVHGANRLASNSLLEGLVFGKRVANHLLSLRFEQPVMFVDYPEATKEVAEMTNWPTKNQIQEIMTNYVGIERTEAELVYAVNWFGSFQKQNSFWDINVNKFTIEQIEIINIFTNGWIIASSALKRTESRGGHFRLDFPESDDQNWRQKQLIRTKEEMFVGV</sequence>
<evidence type="ECO:0000256" key="5">
    <source>
        <dbReference type="ARBA" id="ARBA00021901"/>
    </source>
</evidence>
<dbReference type="SUPFAM" id="SSF56425">
    <property type="entry name" value="Succinate dehydrogenase/fumarate reductase flavoprotein, catalytic domain"/>
    <property type="match status" value="1"/>
</dbReference>
<dbReference type="Gene3D" id="3.90.700.10">
    <property type="entry name" value="Succinate dehydrogenase/fumarate reductase flavoprotein, catalytic domain"/>
    <property type="match status" value="1"/>
</dbReference>
<dbReference type="Gene3D" id="3.50.50.60">
    <property type="entry name" value="FAD/NAD(P)-binding domain"/>
    <property type="match status" value="1"/>
</dbReference>
<evidence type="ECO:0000313" key="15">
    <source>
        <dbReference type="EMBL" id="MBZ5749388.1"/>
    </source>
</evidence>
<dbReference type="EMBL" id="JAIQUM010000005">
    <property type="protein sequence ID" value="MBZ5749388.1"/>
    <property type="molecule type" value="Genomic_DNA"/>
</dbReference>
<keyword evidence="9 12" id="KW-0560">Oxidoreductase</keyword>
<dbReference type="InterPro" id="IPR003953">
    <property type="entry name" value="FAD-dep_OxRdtase_2_FAD-bd"/>
</dbReference>
<evidence type="ECO:0000256" key="11">
    <source>
        <dbReference type="NCBIfam" id="TIGR00551"/>
    </source>
</evidence>
<dbReference type="PANTHER" id="PTHR42716:SF2">
    <property type="entry name" value="L-ASPARTATE OXIDASE, CHLOROPLASTIC"/>
    <property type="match status" value="1"/>
</dbReference>
<gene>
    <name evidence="15" type="primary">nadB</name>
    <name evidence="15" type="ORF">K9V48_03800</name>
</gene>
<comment type="pathway">
    <text evidence="2 12">Cofactor biosynthesis; NAD(+) biosynthesis; iminoaspartate from L-aspartate (oxidase route): step 1/1.</text>
</comment>
<feature type="domain" description="Fumarate reductase/succinate dehydrogenase flavoprotein-like C-terminal" evidence="14">
    <location>
        <begin position="414"/>
        <end position="510"/>
    </location>
</feature>
<comment type="subcellular location">
    <subcellularLocation>
        <location evidence="12">Cytoplasm</location>
    </subcellularLocation>
</comment>
<dbReference type="Pfam" id="PF02910">
    <property type="entry name" value="Succ_DH_flav_C"/>
    <property type="match status" value="1"/>
</dbReference>
<name>A0ABS7UN46_9BACI</name>
<dbReference type="Proteomes" id="UP001165287">
    <property type="component" value="Unassembled WGS sequence"/>
</dbReference>
<comment type="function">
    <text evidence="12">Catalyzes the oxidation of L-aspartate to iminoaspartate.</text>
</comment>
<evidence type="ECO:0000256" key="6">
    <source>
        <dbReference type="ARBA" id="ARBA00022630"/>
    </source>
</evidence>
<evidence type="ECO:0000256" key="1">
    <source>
        <dbReference type="ARBA" id="ARBA00001974"/>
    </source>
</evidence>
<dbReference type="NCBIfam" id="TIGR00551">
    <property type="entry name" value="nadB"/>
    <property type="match status" value="1"/>
</dbReference>
<dbReference type="GO" id="GO:0008734">
    <property type="term" value="F:L-aspartate oxidase activity"/>
    <property type="evidence" value="ECO:0007669"/>
    <property type="project" value="UniProtKB-EC"/>
</dbReference>
<reference evidence="15" key="1">
    <citation type="submission" date="2024-05" db="EMBL/GenBank/DDBJ databases">
        <title>Metabacillus sp. nov., isolated from the rhizosphere soil of tomato plants.</title>
        <authorList>
            <person name="Ma R."/>
        </authorList>
    </citation>
    <scope>NUCLEOTIDE SEQUENCE</scope>
    <source>
        <strain evidence="15">DBTR6</strain>
    </source>
</reference>
<evidence type="ECO:0000259" key="13">
    <source>
        <dbReference type="Pfam" id="PF00890"/>
    </source>
</evidence>
<dbReference type="InterPro" id="IPR037099">
    <property type="entry name" value="Fum_R/Succ_DH_flav-like_C_sf"/>
</dbReference>
<keyword evidence="6 12" id="KW-0285">Flavoprotein</keyword>
<dbReference type="RefSeq" id="WP_224137073.1">
    <property type="nucleotide sequence ID" value="NZ_JAIQUM010000005.1"/>
</dbReference>
<evidence type="ECO:0000256" key="8">
    <source>
        <dbReference type="ARBA" id="ARBA00022827"/>
    </source>
</evidence>
<evidence type="ECO:0000259" key="14">
    <source>
        <dbReference type="Pfam" id="PF02910"/>
    </source>
</evidence>
<comment type="similarity">
    <text evidence="3 12">Belongs to the FAD-dependent oxidoreductase 2 family. NadB subfamily.</text>
</comment>
<dbReference type="SUPFAM" id="SSF46977">
    <property type="entry name" value="Succinate dehydrogenase/fumarate reductase flavoprotein C-terminal domain"/>
    <property type="match status" value="1"/>
</dbReference>
<evidence type="ECO:0000256" key="12">
    <source>
        <dbReference type="RuleBase" id="RU362049"/>
    </source>
</evidence>
<evidence type="ECO:0000256" key="3">
    <source>
        <dbReference type="ARBA" id="ARBA00008562"/>
    </source>
</evidence>
<dbReference type="InterPro" id="IPR015939">
    <property type="entry name" value="Fum_Rdtase/Succ_DH_flav-like_C"/>
</dbReference>
<dbReference type="NCBIfam" id="NF005978">
    <property type="entry name" value="PRK08071.1"/>
    <property type="match status" value="1"/>
</dbReference>